<dbReference type="InterPro" id="IPR029017">
    <property type="entry name" value="Enolase-like_N"/>
</dbReference>
<keyword evidence="5 7" id="KW-0456">Lyase</keyword>
<dbReference type="PANTHER" id="PTHR48073:SF5">
    <property type="entry name" value="O-SUCCINYLBENZOATE SYNTHASE"/>
    <property type="match status" value="1"/>
</dbReference>
<keyword evidence="3 7" id="KW-0479">Metal-binding</keyword>
<dbReference type="CDD" id="cd03317">
    <property type="entry name" value="NAAAR"/>
    <property type="match status" value="1"/>
</dbReference>
<dbReference type="EMBL" id="DSVI01000024">
    <property type="protein sequence ID" value="HGT49023.1"/>
    <property type="molecule type" value="Genomic_DNA"/>
</dbReference>
<feature type="binding site" evidence="7">
    <location>
        <position position="188"/>
    </location>
    <ligand>
        <name>Mg(2+)</name>
        <dbReference type="ChEBI" id="CHEBI:18420"/>
    </ligand>
</feature>
<evidence type="ECO:0000256" key="2">
    <source>
        <dbReference type="ARBA" id="ARBA00022428"/>
    </source>
</evidence>
<accession>A0A832G846</accession>
<comment type="cofactor">
    <cofactor evidence="1 7">
        <name>a divalent metal cation</name>
        <dbReference type="ChEBI" id="CHEBI:60240"/>
    </cofactor>
</comment>
<evidence type="ECO:0000256" key="5">
    <source>
        <dbReference type="ARBA" id="ARBA00023239"/>
    </source>
</evidence>
<proteinExistence type="inferred from homology"/>
<dbReference type="NCBIfam" id="TIGR01928">
    <property type="entry name" value="menC_lowGC_arch"/>
    <property type="match status" value="1"/>
</dbReference>
<sequence>MKIEKIELRHIKMELVSPFTTSMGTEYDEEHIIVRVDAEGITGWGESVAESTPFYSYETVTTAWHILQDFLIPSILGKDISSIDEAIQLYSKVRGHRMAKAGLEAALWDMFAKSKNISLSKMMGGTRNKIDVGVSIGIQSSVPDLIKKIEGYLAEGYKRIKIKIAPGNDIQFVKAVRKEFPNILFQVDANSAYELKHIDLFKQMDAYNLLLIEQPLGYDDIYEHSKLQKELKTPICLDESIHSLADTRAAIELDSCRIINIKPGRVGGFTESILIHDYCEAKNIPVWCGGMLESGIGRAGNVALASLPNFTLPGDISASKRYYKEDIVEPEFLVNKDGTMDVPTKPGIGVEVNMKMLEKVTVKKKEFKV</sequence>
<comment type="function">
    <text evidence="7">Converts 2-succinyl-6-hydroxy-2,4-cyclohexadiene-1-carboxylate (SHCHC) to 2-succinylbenzoate (OSB).</text>
</comment>
<dbReference type="InterPro" id="IPR010197">
    <property type="entry name" value="OSBS/NAAAR"/>
</dbReference>
<dbReference type="SFLD" id="SFLDF00009">
    <property type="entry name" value="o-succinylbenzoate_synthase"/>
    <property type="match status" value="1"/>
</dbReference>
<evidence type="ECO:0000256" key="4">
    <source>
        <dbReference type="ARBA" id="ARBA00022842"/>
    </source>
</evidence>
<name>A0A832G846_9BACT</name>
<evidence type="ECO:0000256" key="3">
    <source>
        <dbReference type="ARBA" id="ARBA00022723"/>
    </source>
</evidence>
<dbReference type="Pfam" id="PF02746">
    <property type="entry name" value="MR_MLE_N"/>
    <property type="match status" value="1"/>
</dbReference>
<dbReference type="GO" id="GO:0000287">
    <property type="term" value="F:magnesium ion binding"/>
    <property type="evidence" value="ECO:0007669"/>
    <property type="project" value="UniProtKB-UniRule"/>
</dbReference>
<gene>
    <name evidence="7 9" type="primary">menC</name>
    <name evidence="9" type="ORF">ENS56_13385</name>
</gene>
<feature type="domain" description="Mandelate racemase/muconate lactonizing enzyme C-terminal" evidence="8">
    <location>
        <begin position="142"/>
        <end position="234"/>
    </location>
</feature>
<comment type="caution">
    <text evidence="9">The sequence shown here is derived from an EMBL/GenBank/DDBJ whole genome shotgun (WGS) entry which is preliminary data.</text>
</comment>
<dbReference type="GO" id="GO:0016854">
    <property type="term" value="F:racemase and epimerase activity"/>
    <property type="evidence" value="ECO:0007669"/>
    <property type="project" value="UniProtKB-ARBA"/>
</dbReference>
<evidence type="ECO:0000256" key="6">
    <source>
        <dbReference type="ARBA" id="ARBA00029491"/>
    </source>
</evidence>
<keyword evidence="2 7" id="KW-0474">Menaquinone biosynthesis</keyword>
<dbReference type="SUPFAM" id="SSF51604">
    <property type="entry name" value="Enolase C-terminal domain-like"/>
    <property type="match status" value="1"/>
</dbReference>
<comment type="catalytic activity">
    <reaction evidence="7">
        <text>(1R,6R)-6-hydroxy-2-succinyl-cyclohexa-2,4-diene-1-carboxylate = 2-succinylbenzoate + H2O</text>
        <dbReference type="Rhea" id="RHEA:10196"/>
        <dbReference type="ChEBI" id="CHEBI:15377"/>
        <dbReference type="ChEBI" id="CHEBI:18325"/>
        <dbReference type="ChEBI" id="CHEBI:58689"/>
        <dbReference type="EC" id="4.2.1.113"/>
    </reaction>
</comment>
<feature type="active site" description="Proton acceptor" evidence="7">
    <location>
        <position position="262"/>
    </location>
</feature>
<evidence type="ECO:0000313" key="9">
    <source>
        <dbReference type="EMBL" id="HGT49023.1"/>
    </source>
</evidence>
<dbReference type="EC" id="4.2.1.113" evidence="6 7"/>
<evidence type="ECO:0000259" key="8">
    <source>
        <dbReference type="SMART" id="SM00922"/>
    </source>
</evidence>
<comment type="pathway">
    <text evidence="7">Quinol/quinone metabolism; menaquinone biosynthesis.</text>
</comment>
<dbReference type="InterPro" id="IPR029065">
    <property type="entry name" value="Enolase_C-like"/>
</dbReference>
<feature type="binding site" evidence="7">
    <location>
        <position position="213"/>
    </location>
    <ligand>
        <name>Mg(2+)</name>
        <dbReference type="ChEBI" id="CHEBI:18420"/>
    </ligand>
</feature>
<dbReference type="Gene3D" id="3.20.20.120">
    <property type="entry name" value="Enolase-like C-terminal domain"/>
    <property type="match status" value="1"/>
</dbReference>
<dbReference type="SUPFAM" id="SSF54826">
    <property type="entry name" value="Enolase N-terminal domain-like"/>
    <property type="match status" value="1"/>
</dbReference>
<dbReference type="Pfam" id="PF13378">
    <property type="entry name" value="MR_MLE_C"/>
    <property type="match status" value="1"/>
</dbReference>
<dbReference type="InterPro" id="IPR036849">
    <property type="entry name" value="Enolase-like_C_sf"/>
</dbReference>
<dbReference type="InterPro" id="IPR013341">
    <property type="entry name" value="Mandelate_racemase_N_dom"/>
</dbReference>
<feature type="active site" description="Proton donor" evidence="7">
    <location>
        <position position="163"/>
    </location>
</feature>
<feature type="binding site" evidence="7">
    <location>
        <position position="238"/>
    </location>
    <ligand>
        <name>Mg(2+)</name>
        <dbReference type="ChEBI" id="CHEBI:18420"/>
    </ligand>
</feature>
<keyword evidence="4 7" id="KW-0460">Magnesium</keyword>
<dbReference type="SFLD" id="SFLDS00001">
    <property type="entry name" value="Enolase"/>
    <property type="match status" value="1"/>
</dbReference>
<dbReference type="GO" id="GO:0009234">
    <property type="term" value="P:menaquinone biosynthetic process"/>
    <property type="evidence" value="ECO:0007669"/>
    <property type="project" value="UniProtKB-UniRule"/>
</dbReference>
<dbReference type="HAMAP" id="MF_01933">
    <property type="entry name" value="MenC_2"/>
    <property type="match status" value="1"/>
</dbReference>
<dbReference type="InterPro" id="IPR047585">
    <property type="entry name" value="MenC"/>
</dbReference>
<dbReference type="SFLD" id="SFLDG00180">
    <property type="entry name" value="muconate_cycloisomerase"/>
    <property type="match status" value="1"/>
</dbReference>
<reference evidence="9" key="1">
    <citation type="journal article" date="2020" name="mSystems">
        <title>Genome- and Community-Level Interaction Insights into Carbon Utilization and Element Cycling Functions of Hydrothermarchaeota in Hydrothermal Sediment.</title>
        <authorList>
            <person name="Zhou Z."/>
            <person name="Liu Y."/>
            <person name="Xu W."/>
            <person name="Pan J."/>
            <person name="Luo Z.H."/>
            <person name="Li M."/>
        </authorList>
    </citation>
    <scope>NUCLEOTIDE SEQUENCE [LARGE SCALE GENOMIC DNA]</scope>
    <source>
        <strain evidence="9">SpSt-500</strain>
    </source>
</reference>
<evidence type="ECO:0000256" key="1">
    <source>
        <dbReference type="ARBA" id="ARBA00001968"/>
    </source>
</evidence>
<protein>
    <recommendedName>
        <fullName evidence="6 7">o-succinylbenzoate synthase</fullName>
        <shortName evidence="7">OSB synthase</shortName>
        <shortName evidence="7">OSBS</shortName>
        <ecNumber evidence="6 7">4.2.1.113</ecNumber>
    </recommendedName>
    <alternativeName>
        <fullName evidence="7">4-(2'-carboxyphenyl)-4-oxybutyric acid synthase</fullName>
    </alternativeName>
    <alternativeName>
        <fullName evidence="7">o-succinylbenzoic acid synthase</fullName>
    </alternativeName>
</protein>
<dbReference type="Gene3D" id="3.30.390.10">
    <property type="entry name" value="Enolase-like, N-terminal domain"/>
    <property type="match status" value="1"/>
</dbReference>
<dbReference type="SMART" id="SM00922">
    <property type="entry name" value="MR_MLE"/>
    <property type="match status" value="1"/>
</dbReference>
<organism evidence="9">
    <name type="scientific">Ignavibacterium album</name>
    <dbReference type="NCBI Taxonomy" id="591197"/>
    <lineage>
        <taxon>Bacteria</taxon>
        <taxon>Pseudomonadati</taxon>
        <taxon>Ignavibacteriota</taxon>
        <taxon>Ignavibacteria</taxon>
        <taxon>Ignavibacteriales</taxon>
        <taxon>Ignavibacteriaceae</taxon>
        <taxon>Ignavibacterium</taxon>
    </lineage>
</organism>
<dbReference type="PANTHER" id="PTHR48073">
    <property type="entry name" value="O-SUCCINYLBENZOATE SYNTHASE-RELATED"/>
    <property type="match status" value="1"/>
</dbReference>
<comment type="pathway">
    <text evidence="7">Quinol/quinone metabolism; 1,4-dihydroxy-2-naphthoate biosynthesis; 1,4-dihydroxy-2-naphthoate from chorismate: step 4/7.</text>
</comment>
<dbReference type="AlphaFoldDB" id="A0A832G846"/>
<dbReference type="UniPathway" id="UPA00079"/>
<dbReference type="InterPro" id="IPR013342">
    <property type="entry name" value="Mandelate_racemase_C"/>
</dbReference>
<dbReference type="GO" id="GO:0043748">
    <property type="term" value="F:O-succinylbenzoate synthase activity"/>
    <property type="evidence" value="ECO:0007669"/>
    <property type="project" value="UniProtKB-EC"/>
</dbReference>
<comment type="similarity">
    <text evidence="7">Belongs to the mandelate racemase/muconate lactonizing enzyme family. MenC type 2 subfamily.</text>
</comment>
<evidence type="ECO:0000256" key="7">
    <source>
        <dbReference type="HAMAP-Rule" id="MF_01933"/>
    </source>
</evidence>
<dbReference type="UniPathway" id="UPA01057">
    <property type="reaction ID" value="UER00165"/>
</dbReference>